<organism evidence="2">
    <name type="scientific">marine sediment metagenome</name>
    <dbReference type="NCBI Taxonomy" id="412755"/>
    <lineage>
        <taxon>unclassified sequences</taxon>
        <taxon>metagenomes</taxon>
        <taxon>ecological metagenomes</taxon>
    </lineage>
</organism>
<accession>A0A0F9PWY4</accession>
<dbReference type="InterPro" id="IPR016181">
    <property type="entry name" value="Acyl_CoA_acyltransferase"/>
</dbReference>
<dbReference type="Pfam" id="PF13530">
    <property type="entry name" value="SCP2_2"/>
    <property type="match status" value="1"/>
</dbReference>
<sequence>MTFRYLTPVDINEMARLFRYAFKPNKNNFEDIEIDKERDSKVATRTLGLFDDDTLKACIMNLDYKLFLRGTWLKTAAVAAIACGPEHRRQGFITQLFSRLFRDMNKENQFVSALYPFHYPFYEKFGYQVAADNEIITIPTNQIKTKPVKNIKAKLVEEQEFFEAASKVYNNVVQGYNFIFHRTEDMWKQIIKNKKGFKYIFYQEEGNPVAYVILNFKKFVWKADPEDKSVIRLDEFFWETPLAKQAVFNLLKNHDSQRKFIEIFTFDRYIHAYIKDIESLKRQIWPGIMFRIVNAKFVLEKIHYPDSIDGSFTFSLTDNHCPWNNKIFLVEIKESSANVNDIPHNSTATKEIQLDFKIDIGSLSQLIAGYLNYDELVESEDIIKYSDNQIPSKVFPVQINSPRDFF</sequence>
<dbReference type="InterPro" id="IPR041380">
    <property type="entry name" value="Acetyltransf_17"/>
</dbReference>
<dbReference type="PANTHER" id="PTHR37817">
    <property type="entry name" value="N-ACETYLTRANSFERASE EIS"/>
    <property type="match status" value="1"/>
</dbReference>
<dbReference type="AlphaFoldDB" id="A0A0F9PWY4"/>
<dbReference type="InterPro" id="IPR000182">
    <property type="entry name" value="GNAT_dom"/>
</dbReference>
<dbReference type="Gene3D" id="3.40.630.30">
    <property type="match status" value="2"/>
</dbReference>
<proteinExistence type="predicted"/>
<dbReference type="InterPro" id="IPR036527">
    <property type="entry name" value="SCP2_sterol-bd_dom_sf"/>
</dbReference>
<name>A0A0F9PWY4_9ZZZZ</name>
<dbReference type="SUPFAM" id="SSF55729">
    <property type="entry name" value="Acyl-CoA N-acyltransferases (Nat)"/>
    <property type="match status" value="1"/>
</dbReference>
<evidence type="ECO:0000313" key="2">
    <source>
        <dbReference type="EMBL" id="KKN29247.1"/>
    </source>
</evidence>
<dbReference type="PROSITE" id="PS51186">
    <property type="entry name" value="GNAT"/>
    <property type="match status" value="1"/>
</dbReference>
<feature type="domain" description="N-acetyltransferase" evidence="1">
    <location>
        <begin position="1"/>
        <end position="149"/>
    </location>
</feature>
<dbReference type="Gene3D" id="3.30.1050.10">
    <property type="entry name" value="SCP2 sterol-binding domain"/>
    <property type="match status" value="1"/>
</dbReference>
<dbReference type="EMBL" id="LAZR01002500">
    <property type="protein sequence ID" value="KKN29247.1"/>
    <property type="molecule type" value="Genomic_DNA"/>
</dbReference>
<dbReference type="Pfam" id="PF13527">
    <property type="entry name" value="Acetyltransf_9"/>
    <property type="match status" value="1"/>
</dbReference>
<comment type="caution">
    <text evidence="2">The sequence shown here is derived from an EMBL/GenBank/DDBJ whole genome shotgun (WGS) entry which is preliminary data.</text>
</comment>
<dbReference type="InterPro" id="IPR025559">
    <property type="entry name" value="Eis_dom"/>
</dbReference>
<gene>
    <name evidence="2" type="ORF">LCGC14_0846120</name>
</gene>
<dbReference type="SUPFAM" id="SSF55718">
    <property type="entry name" value="SCP-like"/>
    <property type="match status" value="1"/>
</dbReference>
<dbReference type="InterPro" id="IPR051554">
    <property type="entry name" value="Acetyltransferase_Eis"/>
</dbReference>
<evidence type="ECO:0000259" key="1">
    <source>
        <dbReference type="PROSITE" id="PS51186"/>
    </source>
</evidence>
<dbReference type="PANTHER" id="PTHR37817:SF1">
    <property type="entry name" value="N-ACETYLTRANSFERASE EIS"/>
    <property type="match status" value="1"/>
</dbReference>
<dbReference type="GO" id="GO:0034069">
    <property type="term" value="F:aminoglycoside N-acetyltransferase activity"/>
    <property type="evidence" value="ECO:0007669"/>
    <property type="project" value="TreeGrafter"/>
</dbReference>
<dbReference type="Pfam" id="PF17668">
    <property type="entry name" value="Acetyltransf_17"/>
    <property type="match status" value="1"/>
</dbReference>
<dbReference type="GO" id="GO:0030649">
    <property type="term" value="P:aminoglycoside antibiotic catabolic process"/>
    <property type="evidence" value="ECO:0007669"/>
    <property type="project" value="TreeGrafter"/>
</dbReference>
<reference evidence="2" key="1">
    <citation type="journal article" date="2015" name="Nature">
        <title>Complex archaea that bridge the gap between prokaryotes and eukaryotes.</title>
        <authorList>
            <person name="Spang A."/>
            <person name="Saw J.H."/>
            <person name="Jorgensen S.L."/>
            <person name="Zaremba-Niedzwiedzka K."/>
            <person name="Martijn J."/>
            <person name="Lind A.E."/>
            <person name="van Eijk R."/>
            <person name="Schleper C."/>
            <person name="Guy L."/>
            <person name="Ettema T.J."/>
        </authorList>
    </citation>
    <scope>NUCLEOTIDE SEQUENCE</scope>
</reference>
<protein>
    <recommendedName>
        <fullName evidence="1">N-acetyltransferase domain-containing protein</fullName>
    </recommendedName>
</protein>